<proteinExistence type="predicted"/>
<sequence>MSFEFIENNNPAISHAVRKRIRSHAALGKNVGKKIIRPSRKNAQSLGFKITPSGSCHSKDLRQLDDSNTREDTKVSSVHRPLGDGLSVLPIPENSKNFTVRAVNFLSGPRFVPSLNNAMDHASSNHGGAWMELMFEDEAFFHCALALSISILNNLIAEPEDPLQAVRHLSHTFRLINQRLSGSDAVTDATIAVVLMLTQYERHDNQHWRAMVHFQGLERMIKLRGGISRLRETMPILAIKIARADLDYSLRMGTPTRFGADILYNQETVLESLNYPKEYVYEGRLFRLYFFKNLSTTIQSLLIDIKNVSQLLNDANCGHSPKIDCDAFHKTTLLLSHRLLSIRPIKGSHNPRYVEHAIHLGLVAFLVTFMPTLDRLIPENPVLSQSLRFMIEKFCVSHPEDEQVRLWLLFIGAASVFKPDDDIWLLPTTVRTMSTMGLGTWEDVNDLLAIFPWVHSTHSNAAQALWRASSSTSQIH</sequence>
<dbReference type="Proteomes" id="UP000054383">
    <property type="component" value="Unassembled WGS sequence"/>
</dbReference>
<dbReference type="PANTHER" id="PTHR37540">
    <property type="entry name" value="TRANSCRIPTION FACTOR (ACR-2), PUTATIVE-RELATED-RELATED"/>
    <property type="match status" value="1"/>
</dbReference>
<accession>A0A0U1M4G6</accession>
<dbReference type="InterPro" id="IPR021858">
    <property type="entry name" value="Fun_TF"/>
</dbReference>
<dbReference type="Pfam" id="PF11951">
    <property type="entry name" value="Fungal_trans_2"/>
    <property type="match status" value="1"/>
</dbReference>
<gene>
    <name evidence="2" type="ORF">PISL3812_06960</name>
</gene>
<feature type="region of interest" description="Disordered" evidence="1">
    <location>
        <begin position="46"/>
        <end position="78"/>
    </location>
</feature>
<name>A0A0U1M4G6_TALIS</name>
<reference evidence="2 3" key="1">
    <citation type="submission" date="2015-04" db="EMBL/GenBank/DDBJ databases">
        <authorList>
            <person name="Syromyatnikov M.Y."/>
            <person name="Popov V.N."/>
        </authorList>
    </citation>
    <scope>NUCLEOTIDE SEQUENCE [LARGE SCALE GENOMIC DNA]</scope>
    <source>
        <strain evidence="2">WF-38-12</strain>
    </source>
</reference>
<evidence type="ECO:0000313" key="3">
    <source>
        <dbReference type="Proteomes" id="UP000054383"/>
    </source>
</evidence>
<feature type="compositionally biased region" description="Basic and acidic residues" evidence="1">
    <location>
        <begin position="57"/>
        <end position="74"/>
    </location>
</feature>
<protein>
    <submittedName>
        <fullName evidence="2">Uncharacterized protein</fullName>
    </submittedName>
</protein>
<dbReference type="OrthoDB" id="4158087at2759"/>
<evidence type="ECO:0000256" key="1">
    <source>
        <dbReference type="SAM" id="MobiDB-lite"/>
    </source>
</evidence>
<organism evidence="2 3">
    <name type="scientific">Talaromyces islandicus</name>
    <name type="common">Penicillium islandicum</name>
    <dbReference type="NCBI Taxonomy" id="28573"/>
    <lineage>
        <taxon>Eukaryota</taxon>
        <taxon>Fungi</taxon>
        <taxon>Dikarya</taxon>
        <taxon>Ascomycota</taxon>
        <taxon>Pezizomycotina</taxon>
        <taxon>Eurotiomycetes</taxon>
        <taxon>Eurotiomycetidae</taxon>
        <taxon>Eurotiales</taxon>
        <taxon>Trichocomaceae</taxon>
        <taxon>Talaromyces</taxon>
        <taxon>Talaromyces sect. Islandici</taxon>
    </lineage>
</organism>
<dbReference type="PANTHER" id="PTHR37540:SF9">
    <property type="entry name" value="ZN(2)-C6 FUNGAL-TYPE DOMAIN-CONTAINING PROTEIN"/>
    <property type="match status" value="1"/>
</dbReference>
<dbReference type="EMBL" id="CVMT01000007">
    <property type="protein sequence ID" value="CRG89921.1"/>
    <property type="molecule type" value="Genomic_DNA"/>
</dbReference>
<dbReference type="STRING" id="28573.A0A0U1M4G6"/>
<evidence type="ECO:0000313" key="2">
    <source>
        <dbReference type="EMBL" id="CRG89921.1"/>
    </source>
</evidence>
<dbReference type="OMA" id="IFPVEME"/>
<keyword evidence="3" id="KW-1185">Reference proteome</keyword>
<dbReference type="AlphaFoldDB" id="A0A0U1M4G6"/>